<comment type="caution">
    <text evidence="1">The sequence shown here is derived from an EMBL/GenBank/DDBJ whole genome shotgun (WGS) entry which is preliminary data.</text>
</comment>
<keyword evidence="1" id="KW-0238">DNA-binding</keyword>
<sequence length="62" mass="7289">MNLKNRIGEIIEMIYVDKSGNFSQRKVKIISVADNYLKAYCYRRRCVRIFALENILSSRICA</sequence>
<accession>A0ABS2PYG8</accession>
<evidence type="ECO:0000313" key="2">
    <source>
        <dbReference type="Proteomes" id="UP000808914"/>
    </source>
</evidence>
<dbReference type="GO" id="GO:0003677">
    <property type="term" value="F:DNA binding"/>
    <property type="evidence" value="ECO:0007669"/>
    <property type="project" value="UniProtKB-KW"/>
</dbReference>
<keyword evidence="2" id="KW-1185">Reference proteome</keyword>
<name>A0ABS2PYG8_9BACL</name>
<protein>
    <submittedName>
        <fullName evidence="1">DNA-binding transcriptional regulator YafY</fullName>
    </submittedName>
</protein>
<organism evidence="1 2">
    <name type="scientific">Scopulibacillus daqui</name>
    <dbReference type="NCBI Taxonomy" id="1469162"/>
    <lineage>
        <taxon>Bacteria</taxon>
        <taxon>Bacillati</taxon>
        <taxon>Bacillota</taxon>
        <taxon>Bacilli</taxon>
        <taxon>Bacillales</taxon>
        <taxon>Sporolactobacillaceae</taxon>
        <taxon>Scopulibacillus</taxon>
    </lineage>
</organism>
<dbReference type="EMBL" id="JAFBER010000006">
    <property type="protein sequence ID" value="MBM7645065.1"/>
    <property type="molecule type" value="Genomic_DNA"/>
</dbReference>
<proteinExistence type="predicted"/>
<gene>
    <name evidence="1" type="ORF">JOD45_001276</name>
</gene>
<evidence type="ECO:0000313" key="1">
    <source>
        <dbReference type="EMBL" id="MBM7645065.1"/>
    </source>
</evidence>
<dbReference type="Proteomes" id="UP000808914">
    <property type="component" value="Unassembled WGS sequence"/>
</dbReference>
<reference evidence="1 2" key="1">
    <citation type="submission" date="2021-01" db="EMBL/GenBank/DDBJ databases">
        <title>Genomic Encyclopedia of Type Strains, Phase IV (KMG-IV): sequencing the most valuable type-strain genomes for metagenomic binning, comparative biology and taxonomic classification.</title>
        <authorList>
            <person name="Goeker M."/>
        </authorList>
    </citation>
    <scope>NUCLEOTIDE SEQUENCE [LARGE SCALE GENOMIC DNA]</scope>
    <source>
        <strain evidence="1 2">DSM 28236</strain>
    </source>
</reference>